<dbReference type="AlphaFoldDB" id="A0A914WV63"/>
<dbReference type="WBParaSite" id="PSAMB.scaffold5375size11838.g26466.t1">
    <property type="protein sequence ID" value="PSAMB.scaffold5375size11838.g26466.t1"/>
    <property type="gene ID" value="PSAMB.scaffold5375size11838.g26466"/>
</dbReference>
<protein>
    <submittedName>
        <fullName evidence="2">Uncharacterized protein</fullName>
    </submittedName>
</protein>
<accession>A0A914WV63</accession>
<evidence type="ECO:0000313" key="1">
    <source>
        <dbReference type="Proteomes" id="UP000887566"/>
    </source>
</evidence>
<name>A0A914WV63_9BILA</name>
<keyword evidence="1" id="KW-1185">Reference proteome</keyword>
<reference evidence="2" key="1">
    <citation type="submission" date="2022-11" db="UniProtKB">
        <authorList>
            <consortium name="WormBaseParasite"/>
        </authorList>
    </citation>
    <scope>IDENTIFICATION</scope>
</reference>
<dbReference type="PANTHER" id="PTHR47642">
    <property type="entry name" value="ATP-DEPENDENT DNA HELICASE"/>
    <property type="match status" value="1"/>
</dbReference>
<evidence type="ECO:0000313" key="2">
    <source>
        <dbReference type="WBParaSite" id="PSAMB.scaffold5375size11838.g26466.t1"/>
    </source>
</evidence>
<dbReference type="InterPro" id="IPR051055">
    <property type="entry name" value="PIF1_helicase"/>
</dbReference>
<sequence length="122" mass="13988">MNPAENSLQPDCNNQGEYRLEMLRDDVQQEGDIIQPQENVLNDLLTMEEFSITCHKAQGLSLNTVFANIGEDVFQLGMAYVCLSRVRCLSNLYLIDFNPAQIRCCIYGYAEYQRLRPTAFPE</sequence>
<dbReference type="Proteomes" id="UP000887566">
    <property type="component" value="Unplaced"/>
</dbReference>
<proteinExistence type="predicted"/>
<dbReference type="InterPro" id="IPR027417">
    <property type="entry name" value="P-loop_NTPase"/>
</dbReference>
<dbReference type="CDD" id="cd18809">
    <property type="entry name" value="SF1_C_RecD"/>
    <property type="match status" value="1"/>
</dbReference>
<dbReference type="SUPFAM" id="SSF52540">
    <property type="entry name" value="P-loop containing nucleoside triphosphate hydrolases"/>
    <property type="match status" value="1"/>
</dbReference>
<organism evidence="1 2">
    <name type="scientific">Plectus sambesii</name>
    <dbReference type="NCBI Taxonomy" id="2011161"/>
    <lineage>
        <taxon>Eukaryota</taxon>
        <taxon>Metazoa</taxon>
        <taxon>Ecdysozoa</taxon>
        <taxon>Nematoda</taxon>
        <taxon>Chromadorea</taxon>
        <taxon>Plectida</taxon>
        <taxon>Plectina</taxon>
        <taxon>Plectoidea</taxon>
        <taxon>Plectidae</taxon>
        <taxon>Plectus</taxon>
    </lineage>
</organism>